<dbReference type="Pfam" id="PF14697">
    <property type="entry name" value="Fer4_21"/>
    <property type="match status" value="1"/>
</dbReference>
<dbReference type="PANTHER" id="PTHR43724">
    <property type="entry name" value="PYRUVATE SYNTHASE SUBUNIT PORD"/>
    <property type="match status" value="1"/>
</dbReference>
<dbReference type="EMBL" id="JAHBCL010000001">
    <property type="protein sequence ID" value="MBS7525172.1"/>
    <property type="molecule type" value="Genomic_DNA"/>
</dbReference>
<dbReference type="PROSITE" id="PS00198">
    <property type="entry name" value="4FE4S_FER_1"/>
    <property type="match status" value="1"/>
</dbReference>
<feature type="domain" description="4Fe-4S ferredoxin-type" evidence="7">
    <location>
        <begin position="41"/>
        <end position="70"/>
    </location>
</feature>
<evidence type="ECO:0000256" key="3">
    <source>
        <dbReference type="ARBA" id="ARBA00022723"/>
    </source>
</evidence>
<evidence type="ECO:0000256" key="1">
    <source>
        <dbReference type="ARBA" id="ARBA00001966"/>
    </source>
</evidence>
<comment type="caution">
    <text evidence="8">The sequence shown here is derived from an EMBL/GenBank/DDBJ whole genome shotgun (WGS) entry which is preliminary data.</text>
</comment>
<sequence>MKNKAGTTITTNISWHDITPGGMVYGGGTAASFKTGDWRTMKPVFKADACKQCLLCAPVCPDSAIPVTGSKRLEFDYDHCKGCGICFKVCPFGAIEFVKEEK</sequence>
<keyword evidence="4" id="KW-0677">Repeat</keyword>
<dbReference type="InterPro" id="IPR011898">
    <property type="entry name" value="PorD_KorD"/>
</dbReference>
<organism evidence="8 9">
    <name type="scientific">Fusibacter paucivorans</name>
    <dbReference type="NCBI Taxonomy" id="76009"/>
    <lineage>
        <taxon>Bacteria</taxon>
        <taxon>Bacillati</taxon>
        <taxon>Bacillota</taxon>
        <taxon>Clostridia</taxon>
        <taxon>Eubacteriales</taxon>
        <taxon>Eubacteriales Family XII. Incertae Sedis</taxon>
        <taxon>Fusibacter</taxon>
    </lineage>
</organism>
<name>A0ABS5PK28_9FIRM</name>
<evidence type="ECO:0000256" key="4">
    <source>
        <dbReference type="ARBA" id="ARBA00022737"/>
    </source>
</evidence>
<keyword evidence="6" id="KW-0411">Iron-sulfur</keyword>
<evidence type="ECO:0000313" key="9">
    <source>
        <dbReference type="Proteomes" id="UP000746471"/>
    </source>
</evidence>
<gene>
    <name evidence="8" type="ORF">KHM83_00630</name>
</gene>
<keyword evidence="2" id="KW-0004">4Fe-4S</keyword>
<evidence type="ECO:0000313" key="8">
    <source>
        <dbReference type="EMBL" id="MBS7525172.1"/>
    </source>
</evidence>
<dbReference type="InterPro" id="IPR017896">
    <property type="entry name" value="4Fe4S_Fe-S-bd"/>
</dbReference>
<dbReference type="PANTHER" id="PTHR43724:SF1">
    <property type="entry name" value="PYRUVATE SYNTHASE SUBUNIT PORD"/>
    <property type="match status" value="1"/>
</dbReference>
<dbReference type="Proteomes" id="UP000746471">
    <property type="component" value="Unassembled WGS sequence"/>
</dbReference>
<dbReference type="RefSeq" id="WP_213234956.1">
    <property type="nucleotide sequence ID" value="NZ_JAHBCL010000001.1"/>
</dbReference>
<keyword evidence="9" id="KW-1185">Reference proteome</keyword>
<keyword evidence="5" id="KW-0408">Iron</keyword>
<feature type="domain" description="4Fe-4S ferredoxin-type" evidence="7">
    <location>
        <begin position="71"/>
        <end position="100"/>
    </location>
</feature>
<dbReference type="Gene3D" id="3.30.70.20">
    <property type="match status" value="1"/>
</dbReference>
<comment type="cofactor">
    <cofactor evidence="1">
        <name>[4Fe-4S] cluster</name>
        <dbReference type="ChEBI" id="CHEBI:49883"/>
    </cofactor>
</comment>
<evidence type="ECO:0000256" key="5">
    <source>
        <dbReference type="ARBA" id="ARBA00023004"/>
    </source>
</evidence>
<evidence type="ECO:0000256" key="2">
    <source>
        <dbReference type="ARBA" id="ARBA00022485"/>
    </source>
</evidence>
<dbReference type="SUPFAM" id="SSF54862">
    <property type="entry name" value="4Fe-4S ferredoxins"/>
    <property type="match status" value="1"/>
</dbReference>
<proteinExistence type="predicted"/>
<keyword evidence="3" id="KW-0479">Metal-binding</keyword>
<reference evidence="8 9" key="1">
    <citation type="submission" date="2021-05" db="EMBL/GenBank/DDBJ databases">
        <title>Fusibacter ferrireducens sp. nov., an anaerobic, sulfur- and Fe-reducing bacterium isolated from the mangrove sediment.</title>
        <authorList>
            <person name="Qiu D."/>
        </authorList>
    </citation>
    <scope>NUCLEOTIDE SEQUENCE [LARGE SCALE GENOMIC DNA]</scope>
    <source>
        <strain evidence="8 9">DSM 12116</strain>
    </source>
</reference>
<dbReference type="InterPro" id="IPR017900">
    <property type="entry name" value="4Fe4S_Fe_S_CS"/>
</dbReference>
<protein>
    <submittedName>
        <fullName evidence="8">4Fe-4S binding protein</fullName>
    </submittedName>
</protein>
<evidence type="ECO:0000256" key="6">
    <source>
        <dbReference type="ARBA" id="ARBA00023014"/>
    </source>
</evidence>
<evidence type="ECO:0000259" key="7">
    <source>
        <dbReference type="PROSITE" id="PS51379"/>
    </source>
</evidence>
<accession>A0ABS5PK28</accession>
<dbReference type="NCBIfam" id="TIGR02179">
    <property type="entry name" value="PorD_KorD"/>
    <property type="match status" value="1"/>
</dbReference>
<dbReference type="PROSITE" id="PS51379">
    <property type="entry name" value="4FE4S_FER_2"/>
    <property type="match status" value="2"/>
</dbReference>